<accession>A0A8J3JXI8</accession>
<evidence type="ECO:0000313" key="3">
    <source>
        <dbReference type="Proteomes" id="UP000619293"/>
    </source>
</evidence>
<dbReference type="AlphaFoldDB" id="A0A8J3JXI8"/>
<feature type="transmembrane region" description="Helical" evidence="1">
    <location>
        <begin position="30"/>
        <end position="51"/>
    </location>
</feature>
<keyword evidence="3" id="KW-1185">Reference proteome</keyword>
<keyword evidence="1" id="KW-0812">Transmembrane</keyword>
<comment type="caution">
    <text evidence="2">The sequence shown here is derived from an EMBL/GenBank/DDBJ whole genome shotgun (WGS) entry which is preliminary data.</text>
</comment>
<reference evidence="2 3" key="1">
    <citation type="submission" date="2021-01" db="EMBL/GenBank/DDBJ databases">
        <title>Whole genome shotgun sequence of Catellatospora chokoriensis NBRC 107358.</title>
        <authorList>
            <person name="Komaki H."/>
            <person name="Tamura T."/>
        </authorList>
    </citation>
    <scope>NUCLEOTIDE SEQUENCE [LARGE SCALE GENOMIC DNA]</scope>
    <source>
        <strain evidence="2 3">NBRC 107358</strain>
    </source>
</reference>
<feature type="transmembrane region" description="Helical" evidence="1">
    <location>
        <begin position="81"/>
        <end position="104"/>
    </location>
</feature>
<sequence>MSYTPPPSGYLVPAAPGSGPRPSTVSVSALLLYVISAVLVISSAISVYTFASMPEGLIEGIYRDAGMDANLAETSAAAAMIGSYAGAGVYVLLAVLFVVLGLFVGRGKQWARITTWVLAGIGLCCVGFGLAFQSVGSSFGASNTGGIDQAEVTERLADAMPAWSTTVSTLLSVVLLLSMLAVIIMLALPPSNAYFRKPAPEWTPPAYPTV</sequence>
<dbReference type="RefSeq" id="WP_191838469.1">
    <property type="nucleotide sequence ID" value="NZ_BAAALB010000005.1"/>
</dbReference>
<dbReference type="Proteomes" id="UP000619293">
    <property type="component" value="Unassembled WGS sequence"/>
</dbReference>
<gene>
    <name evidence="2" type="ORF">Cch02nite_21920</name>
</gene>
<evidence type="ECO:0000313" key="2">
    <source>
        <dbReference type="EMBL" id="GIF88748.1"/>
    </source>
</evidence>
<feature type="transmembrane region" description="Helical" evidence="1">
    <location>
        <begin position="170"/>
        <end position="188"/>
    </location>
</feature>
<organism evidence="2 3">
    <name type="scientific">Catellatospora chokoriensis</name>
    <dbReference type="NCBI Taxonomy" id="310353"/>
    <lineage>
        <taxon>Bacteria</taxon>
        <taxon>Bacillati</taxon>
        <taxon>Actinomycetota</taxon>
        <taxon>Actinomycetes</taxon>
        <taxon>Micromonosporales</taxon>
        <taxon>Micromonosporaceae</taxon>
        <taxon>Catellatospora</taxon>
    </lineage>
</organism>
<dbReference type="EMBL" id="BONG01000010">
    <property type="protein sequence ID" value="GIF88748.1"/>
    <property type="molecule type" value="Genomic_DNA"/>
</dbReference>
<protein>
    <submittedName>
        <fullName evidence="2">Uncharacterized protein</fullName>
    </submittedName>
</protein>
<name>A0A8J3JXI8_9ACTN</name>
<keyword evidence="1" id="KW-0472">Membrane</keyword>
<proteinExistence type="predicted"/>
<keyword evidence="1" id="KW-1133">Transmembrane helix</keyword>
<feature type="transmembrane region" description="Helical" evidence="1">
    <location>
        <begin position="116"/>
        <end position="135"/>
    </location>
</feature>
<evidence type="ECO:0000256" key="1">
    <source>
        <dbReference type="SAM" id="Phobius"/>
    </source>
</evidence>